<comment type="similarity">
    <text evidence="1">Belongs to the 14-3-3 family.</text>
</comment>
<dbReference type="PRINTS" id="PR00305">
    <property type="entry name" value="1433ZETA"/>
</dbReference>
<dbReference type="Gene3D" id="1.20.190.20">
    <property type="entry name" value="14-3-3 domain"/>
    <property type="match status" value="1"/>
</dbReference>
<evidence type="ECO:0000256" key="1">
    <source>
        <dbReference type="ARBA" id="ARBA00006141"/>
    </source>
</evidence>
<accession>A0ABD3H0U9</accession>
<dbReference type="AlphaFoldDB" id="A0ABD3H0U9"/>
<proteinExistence type="inferred from homology"/>
<dbReference type="SMART" id="SM00101">
    <property type="entry name" value="14_3_3"/>
    <property type="match status" value="1"/>
</dbReference>
<protein>
    <recommendedName>
        <fullName evidence="3">14-3-3 domain-containing protein</fullName>
    </recommendedName>
</protein>
<sequence length="275" mass="31089">MEPDPENGDSWRKEHVFHAKLAEKVGRYEDMVEAITAVVKAVDVEDLTSDERNLFYAGCNNVVGSRRTSLRIVSSNLELHKDRNRVLARIIKDYQSSIESEISTICQSVLDILNTQLIPKAVSGEVKVFCLKMKGDYLRYLAEFQTGEEGRNAKESALLAYKSARSIALAELPPTHPNRLGLALNFSVFYFDILKSLDKAYDIAKQAFTDACSDDTIRNASHKESRLILQLLMENCSIWMREPRDNLKQFQVKLSCVLCLGRLSFCLKDASVLES</sequence>
<organism evidence="4 5">
    <name type="scientific">Riccia sorocarpa</name>
    <dbReference type="NCBI Taxonomy" id="122646"/>
    <lineage>
        <taxon>Eukaryota</taxon>
        <taxon>Viridiplantae</taxon>
        <taxon>Streptophyta</taxon>
        <taxon>Embryophyta</taxon>
        <taxon>Marchantiophyta</taxon>
        <taxon>Marchantiopsida</taxon>
        <taxon>Marchantiidae</taxon>
        <taxon>Marchantiales</taxon>
        <taxon>Ricciaceae</taxon>
        <taxon>Riccia</taxon>
    </lineage>
</organism>
<name>A0ABD3H0U9_9MARC</name>
<dbReference type="SUPFAM" id="SSF48445">
    <property type="entry name" value="14-3-3 protein"/>
    <property type="match status" value="1"/>
</dbReference>
<dbReference type="EMBL" id="JBJQOH010000006">
    <property type="protein sequence ID" value="KAL3683739.1"/>
    <property type="molecule type" value="Genomic_DNA"/>
</dbReference>
<keyword evidence="5" id="KW-1185">Reference proteome</keyword>
<dbReference type="Pfam" id="PF00244">
    <property type="entry name" value="14-3-3"/>
    <property type="match status" value="1"/>
</dbReference>
<gene>
    <name evidence="4" type="ORF">R1sor_001761</name>
</gene>
<reference evidence="4 5" key="1">
    <citation type="submission" date="2024-09" db="EMBL/GenBank/DDBJ databases">
        <title>Chromosome-scale assembly of Riccia sorocarpa.</title>
        <authorList>
            <person name="Paukszto L."/>
        </authorList>
    </citation>
    <scope>NUCLEOTIDE SEQUENCE [LARGE SCALE GENOMIC DNA]</scope>
    <source>
        <strain evidence="4">LP-2024</strain>
        <tissue evidence="4">Aerial parts of the thallus</tissue>
    </source>
</reference>
<evidence type="ECO:0000313" key="5">
    <source>
        <dbReference type="Proteomes" id="UP001633002"/>
    </source>
</evidence>
<dbReference type="PANTHER" id="PTHR18860">
    <property type="entry name" value="14-3-3 PROTEIN"/>
    <property type="match status" value="1"/>
</dbReference>
<evidence type="ECO:0000256" key="2">
    <source>
        <dbReference type="PIRSR" id="PIRSR000868-1"/>
    </source>
</evidence>
<dbReference type="PIRSF" id="PIRSF000868">
    <property type="entry name" value="14-3-3"/>
    <property type="match status" value="1"/>
</dbReference>
<dbReference type="Proteomes" id="UP001633002">
    <property type="component" value="Unassembled WGS sequence"/>
</dbReference>
<dbReference type="InterPro" id="IPR000308">
    <property type="entry name" value="14-3-3"/>
</dbReference>
<feature type="domain" description="14-3-3" evidence="3">
    <location>
        <begin position="12"/>
        <end position="249"/>
    </location>
</feature>
<evidence type="ECO:0000313" key="4">
    <source>
        <dbReference type="EMBL" id="KAL3683739.1"/>
    </source>
</evidence>
<dbReference type="InterPro" id="IPR036815">
    <property type="entry name" value="14-3-3_dom_sf"/>
</dbReference>
<feature type="site" description="Interaction with phosphoserine on interacting protein" evidence="2">
    <location>
        <position position="139"/>
    </location>
</feature>
<evidence type="ECO:0000259" key="3">
    <source>
        <dbReference type="SMART" id="SM00101"/>
    </source>
</evidence>
<dbReference type="InterPro" id="IPR023410">
    <property type="entry name" value="14-3-3_domain"/>
</dbReference>
<comment type="caution">
    <text evidence="4">The sequence shown here is derived from an EMBL/GenBank/DDBJ whole genome shotgun (WGS) entry which is preliminary data.</text>
</comment>
<feature type="site" description="Interaction with phosphoserine on interacting protein" evidence="2">
    <location>
        <position position="67"/>
    </location>
</feature>